<feature type="binding site" evidence="10">
    <location>
        <position position="69"/>
    </location>
    <ligand>
        <name>ATP</name>
        <dbReference type="ChEBI" id="CHEBI:30616"/>
    </ligand>
</feature>
<dbReference type="Gene3D" id="1.10.510.10">
    <property type="entry name" value="Transferase(Phosphotransferase) domain 1"/>
    <property type="match status" value="1"/>
</dbReference>
<keyword evidence="3 11" id="KW-0723">Serine/threonine-protein kinase</keyword>
<dbReference type="PROSITE" id="PS00107">
    <property type="entry name" value="PROTEIN_KINASE_ATP"/>
    <property type="match status" value="1"/>
</dbReference>
<dbReference type="Gene3D" id="3.30.200.20">
    <property type="entry name" value="Phosphorylase Kinase, domain 1"/>
    <property type="match status" value="1"/>
</dbReference>
<dbReference type="STRING" id="205130.ENSMAMP00000009829"/>
<evidence type="ECO:0000313" key="13">
    <source>
        <dbReference type="Ensembl" id="ENSMAMP00000009829.2"/>
    </source>
</evidence>
<keyword evidence="5 10" id="KW-0547">Nucleotide-binding</keyword>
<evidence type="ECO:0000256" key="6">
    <source>
        <dbReference type="ARBA" id="ARBA00022777"/>
    </source>
</evidence>
<name>A0A3Q3LKF1_9TELE</name>
<dbReference type="InterPro" id="IPR051138">
    <property type="entry name" value="PIM_Ser/Thr_kinase"/>
</dbReference>
<proteinExistence type="inferred from homology"/>
<keyword evidence="7 10" id="KW-0067">ATP-binding</keyword>
<evidence type="ECO:0000256" key="4">
    <source>
        <dbReference type="ARBA" id="ARBA00022679"/>
    </source>
</evidence>
<evidence type="ECO:0000256" key="10">
    <source>
        <dbReference type="PROSITE-ProRule" id="PRU10141"/>
    </source>
</evidence>
<comment type="similarity">
    <text evidence="1">Belongs to the protein kinase superfamily. CAMK Ser/Thr protein kinase family. PIM subfamily.</text>
</comment>
<comment type="catalytic activity">
    <reaction evidence="9">
        <text>L-seryl-[protein] + ATP = O-phospho-L-seryl-[protein] + ADP + H(+)</text>
        <dbReference type="Rhea" id="RHEA:17989"/>
        <dbReference type="Rhea" id="RHEA-COMP:9863"/>
        <dbReference type="Rhea" id="RHEA-COMP:11604"/>
        <dbReference type="ChEBI" id="CHEBI:15378"/>
        <dbReference type="ChEBI" id="CHEBI:29999"/>
        <dbReference type="ChEBI" id="CHEBI:30616"/>
        <dbReference type="ChEBI" id="CHEBI:83421"/>
        <dbReference type="ChEBI" id="CHEBI:456216"/>
        <dbReference type="EC" id="2.7.11.1"/>
    </reaction>
</comment>
<dbReference type="InterPro" id="IPR011009">
    <property type="entry name" value="Kinase-like_dom_sf"/>
</dbReference>
<evidence type="ECO:0000313" key="14">
    <source>
        <dbReference type="Proteomes" id="UP000261640"/>
    </source>
</evidence>
<evidence type="ECO:0000256" key="7">
    <source>
        <dbReference type="ARBA" id="ARBA00022840"/>
    </source>
</evidence>
<evidence type="ECO:0000256" key="1">
    <source>
        <dbReference type="ARBA" id="ARBA00005505"/>
    </source>
</evidence>
<evidence type="ECO:0000256" key="8">
    <source>
        <dbReference type="ARBA" id="ARBA00047899"/>
    </source>
</evidence>
<evidence type="ECO:0000256" key="9">
    <source>
        <dbReference type="ARBA" id="ARBA00048679"/>
    </source>
</evidence>
<dbReference type="InterPro" id="IPR008271">
    <property type="entry name" value="Ser/Thr_kinase_AS"/>
</dbReference>
<keyword evidence="14" id="KW-1185">Reference proteome</keyword>
<evidence type="ECO:0000256" key="5">
    <source>
        <dbReference type="ARBA" id="ARBA00022741"/>
    </source>
</evidence>
<evidence type="ECO:0000256" key="2">
    <source>
        <dbReference type="ARBA" id="ARBA00012513"/>
    </source>
</evidence>
<dbReference type="AlphaFoldDB" id="A0A3Q3LKF1"/>
<dbReference type="PANTHER" id="PTHR22984">
    <property type="entry name" value="SERINE/THREONINE-PROTEIN KINASE PIM"/>
    <property type="match status" value="1"/>
</dbReference>
<keyword evidence="4" id="KW-0808">Transferase</keyword>
<dbReference type="SMART" id="SM00220">
    <property type="entry name" value="S_TKc"/>
    <property type="match status" value="1"/>
</dbReference>
<dbReference type="InParanoid" id="A0A3Q3LKF1"/>
<dbReference type="EC" id="2.7.11.1" evidence="2"/>
<dbReference type="GO" id="GO:0005524">
    <property type="term" value="F:ATP binding"/>
    <property type="evidence" value="ECO:0007669"/>
    <property type="project" value="UniProtKB-UniRule"/>
</dbReference>
<dbReference type="GO" id="GO:0004674">
    <property type="term" value="F:protein serine/threonine kinase activity"/>
    <property type="evidence" value="ECO:0007669"/>
    <property type="project" value="UniProtKB-KW"/>
</dbReference>
<dbReference type="InterPro" id="IPR000719">
    <property type="entry name" value="Prot_kinase_dom"/>
</dbReference>
<dbReference type="PROSITE" id="PS50011">
    <property type="entry name" value="PROTEIN_KINASE_DOM"/>
    <property type="match status" value="1"/>
</dbReference>
<reference evidence="13" key="2">
    <citation type="submission" date="2025-09" db="UniProtKB">
        <authorList>
            <consortium name="Ensembl"/>
        </authorList>
    </citation>
    <scope>IDENTIFICATION</scope>
</reference>
<keyword evidence="6" id="KW-0418">Kinase</keyword>
<dbReference type="GeneTree" id="ENSGT00940000163427"/>
<dbReference type="SUPFAM" id="SSF56112">
    <property type="entry name" value="Protein kinase-like (PK-like)"/>
    <property type="match status" value="1"/>
</dbReference>
<dbReference type="PROSITE" id="PS00108">
    <property type="entry name" value="PROTEIN_KINASE_ST"/>
    <property type="match status" value="1"/>
</dbReference>
<dbReference type="PANTHER" id="PTHR22984:SF24">
    <property type="entry name" value="SERINE_THREONINE-PROTEIN KINASE"/>
    <property type="match status" value="1"/>
</dbReference>
<accession>A0A3Q3LKF1</accession>
<dbReference type="Ensembl" id="ENSMAMT00000010081.2">
    <property type="protein sequence ID" value="ENSMAMP00000009829.2"/>
    <property type="gene ID" value="ENSMAMG00000006616.2"/>
</dbReference>
<evidence type="ECO:0000256" key="11">
    <source>
        <dbReference type="RuleBase" id="RU000304"/>
    </source>
</evidence>
<dbReference type="Proteomes" id="UP000261640">
    <property type="component" value="Unplaced"/>
</dbReference>
<dbReference type="GO" id="GO:0007346">
    <property type="term" value="P:regulation of mitotic cell cycle"/>
    <property type="evidence" value="ECO:0007669"/>
    <property type="project" value="TreeGrafter"/>
</dbReference>
<dbReference type="GO" id="GO:0106310">
    <property type="term" value="F:protein serine kinase activity"/>
    <property type="evidence" value="ECO:0007669"/>
    <property type="project" value="RHEA"/>
</dbReference>
<dbReference type="Pfam" id="PF00069">
    <property type="entry name" value="Pkinase"/>
    <property type="match status" value="1"/>
</dbReference>
<protein>
    <recommendedName>
        <fullName evidence="2">non-specific serine/threonine protein kinase</fullName>
        <ecNumber evidence="2">2.7.11.1</ecNumber>
    </recommendedName>
</protein>
<evidence type="ECO:0000259" key="12">
    <source>
        <dbReference type="PROSITE" id="PS50011"/>
    </source>
</evidence>
<reference evidence="13" key="1">
    <citation type="submission" date="2025-08" db="UniProtKB">
        <authorList>
            <consortium name="Ensembl"/>
        </authorList>
    </citation>
    <scope>IDENTIFICATION</scope>
</reference>
<comment type="catalytic activity">
    <reaction evidence="8">
        <text>L-threonyl-[protein] + ATP = O-phospho-L-threonyl-[protein] + ADP + H(+)</text>
        <dbReference type="Rhea" id="RHEA:46608"/>
        <dbReference type="Rhea" id="RHEA-COMP:11060"/>
        <dbReference type="Rhea" id="RHEA-COMP:11605"/>
        <dbReference type="ChEBI" id="CHEBI:15378"/>
        <dbReference type="ChEBI" id="CHEBI:30013"/>
        <dbReference type="ChEBI" id="CHEBI:30616"/>
        <dbReference type="ChEBI" id="CHEBI:61977"/>
        <dbReference type="ChEBI" id="CHEBI:456216"/>
        <dbReference type="EC" id="2.7.11.1"/>
    </reaction>
</comment>
<evidence type="ECO:0000256" key="3">
    <source>
        <dbReference type="ARBA" id="ARBA00022527"/>
    </source>
</evidence>
<sequence>LETCTTEPCSRPCSTTGISAHKLFAEITSAKMAEVYVKYNFSKTQLGNGGFGCVYSGVRVCDGKEVAVKVIEKNKVLRFGLLQGDRVPIEVVMLKKIALPSFGGVIRMLDYYKWKDYWFIVMERPKVSQDLFDCISEKMFLDENTTRNFMAQVLEAIRHCRSCNIIHMDIKEENLLLDLETGELKLIDFGSAEYIQDKACAAFCGTKECMPPEMITGKGLCRAERAEVWSLGVPLYAKVDFKDGLSDACKDLISQCLRKKPEERATLDQILDHPWIAKVGLRNVSCCQPSEFEGIWSSRFRELTIREDEVGVGRGSECRRSGCSVIKEEPRPSEILIPQEPKTLCSNSVCCFSLLLSFQRTARGA</sequence>
<dbReference type="GO" id="GO:0043066">
    <property type="term" value="P:negative regulation of apoptotic process"/>
    <property type="evidence" value="ECO:0007669"/>
    <property type="project" value="TreeGrafter"/>
</dbReference>
<feature type="domain" description="Protein kinase" evidence="12">
    <location>
        <begin position="40"/>
        <end position="276"/>
    </location>
</feature>
<organism evidence="13 14">
    <name type="scientific">Mastacembelus armatus</name>
    <name type="common">zig-zag eel</name>
    <dbReference type="NCBI Taxonomy" id="205130"/>
    <lineage>
        <taxon>Eukaryota</taxon>
        <taxon>Metazoa</taxon>
        <taxon>Chordata</taxon>
        <taxon>Craniata</taxon>
        <taxon>Vertebrata</taxon>
        <taxon>Euteleostomi</taxon>
        <taxon>Actinopterygii</taxon>
        <taxon>Neopterygii</taxon>
        <taxon>Teleostei</taxon>
        <taxon>Neoteleostei</taxon>
        <taxon>Acanthomorphata</taxon>
        <taxon>Anabantaria</taxon>
        <taxon>Synbranchiformes</taxon>
        <taxon>Mastacembelidae</taxon>
        <taxon>Mastacembelus</taxon>
    </lineage>
</organism>
<dbReference type="GO" id="GO:0005737">
    <property type="term" value="C:cytoplasm"/>
    <property type="evidence" value="ECO:0007669"/>
    <property type="project" value="TreeGrafter"/>
</dbReference>
<dbReference type="InterPro" id="IPR017441">
    <property type="entry name" value="Protein_kinase_ATP_BS"/>
</dbReference>